<dbReference type="STRING" id="46731.A0A3M6TDY1"/>
<feature type="domain" description="GST C-terminal" evidence="2">
    <location>
        <begin position="135"/>
        <end position="272"/>
    </location>
</feature>
<dbReference type="GO" id="GO:0006749">
    <property type="term" value="P:glutathione metabolic process"/>
    <property type="evidence" value="ECO:0007669"/>
    <property type="project" value="TreeGrafter"/>
</dbReference>
<dbReference type="Proteomes" id="UP000275408">
    <property type="component" value="Unassembled WGS sequence"/>
</dbReference>
<evidence type="ECO:0000259" key="1">
    <source>
        <dbReference type="PROSITE" id="PS50404"/>
    </source>
</evidence>
<dbReference type="AlphaFoldDB" id="A0A3M6TDY1"/>
<dbReference type="Gene3D" id="1.20.1050.10">
    <property type="match status" value="1"/>
</dbReference>
<proteinExistence type="predicted"/>
<evidence type="ECO:0000259" key="2">
    <source>
        <dbReference type="PROSITE" id="PS50405"/>
    </source>
</evidence>
<dbReference type="EMBL" id="RCHS01003809">
    <property type="protein sequence ID" value="RMX39548.1"/>
    <property type="molecule type" value="Genomic_DNA"/>
</dbReference>
<dbReference type="PANTHER" id="PTHR11571">
    <property type="entry name" value="GLUTATHIONE S-TRANSFERASE"/>
    <property type="match status" value="1"/>
</dbReference>
<keyword evidence="4" id="KW-1185">Reference proteome</keyword>
<organism evidence="3 4">
    <name type="scientific">Pocillopora damicornis</name>
    <name type="common">Cauliflower coral</name>
    <name type="synonym">Millepora damicornis</name>
    <dbReference type="NCBI Taxonomy" id="46731"/>
    <lineage>
        <taxon>Eukaryota</taxon>
        <taxon>Metazoa</taxon>
        <taxon>Cnidaria</taxon>
        <taxon>Anthozoa</taxon>
        <taxon>Hexacorallia</taxon>
        <taxon>Scleractinia</taxon>
        <taxon>Astrocoeniina</taxon>
        <taxon>Pocilloporidae</taxon>
        <taxon>Pocillopora</taxon>
    </lineage>
</organism>
<sequence length="274" mass="31000">MAERWSLQLTFALIALIAAIFYSGKAQFVFNKINQIIHGKRGCSPIASIGQVTLHYFGTRGRAEGIRLIMEGSEIQYSETNFSKADWPVIKEKGIETGLFTFGQVPAITTTTGLQLVQSKVIMHHIGRSVGLDCDCSDIHICETLVFGAEDLRAKLGPVLYNPEFSAKLRDDHIQSVVYTWLSYFEKLAPVEDNSTDADGLFFASNRMTWVDYVMFDLLDTYVEFGRLNFGDDEAPTIDVLENFPKLKAFYEYFAGRSNIAKYLKAERRVPFRL</sequence>
<dbReference type="PANTHER" id="PTHR11571:SF141">
    <property type="entry name" value="GLUTATHIONE S-TRANSFERASE"/>
    <property type="match status" value="1"/>
</dbReference>
<dbReference type="InterPro" id="IPR036282">
    <property type="entry name" value="Glutathione-S-Trfase_C_sf"/>
</dbReference>
<dbReference type="InterPro" id="IPR004046">
    <property type="entry name" value="GST_C"/>
</dbReference>
<dbReference type="OMA" id="ATGMECD"/>
<dbReference type="Pfam" id="PF02798">
    <property type="entry name" value="GST_N"/>
    <property type="match status" value="1"/>
</dbReference>
<evidence type="ECO:0008006" key="5">
    <source>
        <dbReference type="Google" id="ProtNLM"/>
    </source>
</evidence>
<dbReference type="PROSITE" id="PS50404">
    <property type="entry name" value="GST_NTER"/>
    <property type="match status" value="1"/>
</dbReference>
<evidence type="ECO:0000313" key="4">
    <source>
        <dbReference type="Proteomes" id="UP000275408"/>
    </source>
</evidence>
<accession>A0A3M6TDY1</accession>
<dbReference type="Pfam" id="PF14497">
    <property type="entry name" value="GST_C_3"/>
    <property type="match status" value="1"/>
</dbReference>
<dbReference type="SUPFAM" id="SSF52833">
    <property type="entry name" value="Thioredoxin-like"/>
    <property type="match status" value="1"/>
</dbReference>
<dbReference type="CDD" id="cd03039">
    <property type="entry name" value="GST_N_Sigma_like"/>
    <property type="match status" value="1"/>
</dbReference>
<dbReference type="InterPro" id="IPR036249">
    <property type="entry name" value="Thioredoxin-like_sf"/>
</dbReference>
<comment type="caution">
    <text evidence="3">The sequence shown here is derived from an EMBL/GenBank/DDBJ whole genome shotgun (WGS) entry which is preliminary data.</text>
</comment>
<dbReference type="SUPFAM" id="SSF47616">
    <property type="entry name" value="GST C-terminal domain-like"/>
    <property type="match status" value="1"/>
</dbReference>
<reference evidence="3 4" key="1">
    <citation type="journal article" date="2018" name="Sci. Rep.">
        <title>Comparative analysis of the Pocillopora damicornis genome highlights role of immune system in coral evolution.</title>
        <authorList>
            <person name="Cunning R."/>
            <person name="Bay R.A."/>
            <person name="Gillette P."/>
            <person name="Baker A.C."/>
            <person name="Traylor-Knowles N."/>
        </authorList>
    </citation>
    <scope>NUCLEOTIDE SEQUENCE [LARGE SCALE GENOMIC DNA]</scope>
    <source>
        <strain evidence="3">RSMAS</strain>
        <tissue evidence="3">Whole animal</tissue>
    </source>
</reference>
<name>A0A3M6TDY1_POCDA</name>
<dbReference type="GO" id="GO:0004364">
    <property type="term" value="F:glutathione transferase activity"/>
    <property type="evidence" value="ECO:0007669"/>
    <property type="project" value="TreeGrafter"/>
</dbReference>
<dbReference type="InterPro" id="IPR004045">
    <property type="entry name" value="Glutathione_S-Trfase_N"/>
</dbReference>
<feature type="domain" description="GST N-terminal" evidence="1">
    <location>
        <begin position="50"/>
        <end position="134"/>
    </location>
</feature>
<protein>
    <recommendedName>
        <fullName evidence="5">Glutathione transferase</fullName>
    </recommendedName>
</protein>
<dbReference type="InterPro" id="IPR010987">
    <property type="entry name" value="Glutathione-S-Trfase_C-like"/>
</dbReference>
<evidence type="ECO:0000313" key="3">
    <source>
        <dbReference type="EMBL" id="RMX39548.1"/>
    </source>
</evidence>
<dbReference type="Gene3D" id="3.40.30.10">
    <property type="entry name" value="Glutaredoxin"/>
    <property type="match status" value="1"/>
</dbReference>
<dbReference type="InterPro" id="IPR050213">
    <property type="entry name" value="GST_superfamily"/>
</dbReference>
<gene>
    <name evidence="3" type="ORF">pdam_00006121</name>
</gene>
<dbReference type="OrthoDB" id="4951845at2759"/>
<dbReference type="PROSITE" id="PS50405">
    <property type="entry name" value="GST_CTER"/>
    <property type="match status" value="1"/>
</dbReference>